<evidence type="ECO:0000313" key="3">
    <source>
        <dbReference type="EMBL" id="MFC0679790.1"/>
    </source>
</evidence>
<feature type="signal peptide" evidence="1">
    <location>
        <begin position="1"/>
        <end position="24"/>
    </location>
</feature>
<evidence type="ECO:0000256" key="1">
    <source>
        <dbReference type="SAM" id="SignalP"/>
    </source>
</evidence>
<protein>
    <submittedName>
        <fullName evidence="3">S41 family peptidase</fullName>
    </submittedName>
</protein>
<dbReference type="InterPro" id="IPR029045">
    <property type="entry name" value="ClpP/crotonase-like_dom_sf"/>
</dbReference>
<accession>A0ABV6RS30</accession>
<dbReference type="SUPFAM" id="SSF52096">
    <property type="entry name" value="ClpP/crotonase"/>
    <property type="match status" value="1"/>
</dbReference>
<dbReference type="RefSeq" id="WP_386670873.1">
    <property type="nucleotide sequence ID" value="NZ_JBHLTG010000004.1"/>
</dbReference>
<sequence length="495" mass="53638">MPLLSKLFLALALLTTAGLPAACAAPAIQAAATPRTTAAQAELDHLYEGLQASHYDLFARRPQAEYDAMYRRLRSQLGTSAIAPEDLRREFQRFVAYGNVAHAAIEPPMAEWEEYRAAGGSAFPLALRVVGERVVVRDDYSGIETISPGDEVRSIDGIPALEWLGRVRTLVSADNDYLAYTQLETRLPMLVWWHGDRATQYLVETTTPEGLRRRVTVPARSRAEFGTAAAAAPASFDLDGNERVARMIEDGIGYLRPGPFYDNRANSTNPWDPSAFHSFIDRAFTSFIDAGASAVLIDLRNNPGGDNSFSDPMIAWFADKPFRFSPEFDIRVSEAATAANAKRAEAQGTDPEAISVKLAAAYAGKRAGSRVSFPIPLVQPRSDARFTGPVYLLINRHSYSNAVLVAAIAQDYGFATVLGEETADLASTYGAAEKFALPQSGIEVTFPKARILRPNGDPAPRGVVPDVAIETPVVPVQTDVVLDAALQEVLKRGPG</sequence>
<gene>
    <name evidence="3" type="ORF">ACFFGH_18270</name>
</gene>
<dbReference type="Pfam" id="PF03572">
    <property type="entry name" value="Peptidase_S41"/>
    <property type="match status" value="1"/>
</dbReference>
<dbReference type="Gene3D" id="3.90.226.10">
    <property type="entry name" value="2-enoyl-CoA Hydratase, Chain A, domain 1"/>
    <property type="match status" value="1"/>
</dbReference>
<dbReference type="PANTHER" id="PTHR32060:SF22">
    <property type="entry name" value="CARBOXYL-TERMINAL-PROCESSING PEPTIDASE 3, CHLOROPLASTIC"/>
    <property type="match status" value="1"/>
</dbReference>
<dbReference type="EMBL" id="JBHLTG010000004">
    <property type="protein sequence ID" value="MFC0679790.1"/>
    <property type="molecule type" value="Genomic_DNA"/>
</dbReference>
<dbReference type="InterPro" id="IPR005151">
    <property type="entry name" value="Tail-specific_protease"/>
</dbReference>
<keyword evidence="4" id="KW-1185">Reference proteome</keyword>
<feature type="chain" id="PRO_5045101305" evidence="1">
    <location>
        <begin position="25"/>
        <end position="495"/>
    </location>
</feature>
<feature type="domain" description="Tail specific protease" evidence="2">
    <location>
        <begin position="277"/>
        <end position="468"/>
    </location>
</feature>
<name>A0ABV6RS30_9GAMM</name>
<dbReference type="PANTHER" id="PTHR32060">
    <property type="entry name" value="TAIL-SPECIFIC PROTEASE"/>
    <property type="match status" value="1"/>
</dbReference>
<evidence type="ECO:0000313" key="4">
    <source>
        <dbReference type="Proteomes" id="UP001589896"/>
    </source>
</evidence>
<dbReference type="Proteomes" id="UP001589896">
    <property type="component" value="Unassembled WGS sequence"/>
</dbReference>
<proteinExistence type="predicted"/>
<reference evidence="3 4" key="1">
    <citation type="submission" date="2024-09" db="EMBL/GenBank/DDBJ databases">
        <authorList>
            <person name="Sun Q."/>
            <person name="Mori K."/>
        </authorList>
    </citation>
    <scope>NUCLEOTIDE SEQUENCE [LARGE SCALE GENOMIC DNA]</scope>
    <source>
        <strain evidence="3 4">KCTC 23076</strain>
    </source>
</reference>
<comment type="caution">
    <text evidence="3">The sequence shown here is derived from an EMBL/GenBank/DDBJ whole genome shotgun (WGS) entry which is preliminary data.</text>
</comment>
<keyword evidence="1" id="KW-0732">Signal</keyword>
<organism evidence="3 4">
    <name type="scientific">Lysobacter korlensis</name>
    <dbReference type="NCBI Taxonomy" id="553636"/>
    <lineage>
        <taxon>Bacteria</taxon>
        <taxon>Pseudomonadati</taxon>
        <taxon>Pseudomonadota</taxon>
        <taxon>Gammaproteobacteria</taxon>
        <taxon>Lysobacterales</taxon>
        <taxon>Lysobacteraceae</taxon>
        <taxon>Lysobacter</taxon>
    </lineage>
</organism>
<evidence type="ECO:0000259" key="2">
    <source>
        <dbReference type="Pfam" id="PF03572"/>
    </source>
</evidence>